<proteinExistence type="predicted"/>
<dbReference type="InterPro" id="IPR051685">
    <property type="entry name" value="Ycf3/AcsC/BcsC/TPR_MFPF"/>
</dbReference>
<keyword evidence="1" id="KW-0677">Repeat</keyword>
<dbReference type="PANTHER" id="PTHR44943">
    <property type="entry name" value="CELLULOSE SYNTHASE OPERON PROTEIN C"/>
    <property type="match status" value="1"/>
</dbReference>
<feature type="repeat" description="TPR" evidence="3">
    <location>
        <begin position="566"/>
        <end position="599"/>
    </location>
</feature>
<dbReference type="EMBL" id="JACJMO010000040">
    <property type="protein sequence ID" value="MBM6858779.1"/>
    <property type="molecule type" value="Genomic_DNA"/>
</dbReference>
<dbReference type="Gene3D" id="1.25.40.10">
    <property type="entry name" value="Tetratricopeptide repeat domain"/>
    <property type="match status" value="1"/>
</dbReference>
<feature type="repeat" description="TPR" evidence="3">
    <location>
        <begin position="600"/>
        <end position="633"/>
    </location>
</feature>
<gene>
    <name evidence="4" type="ORF">H6D15_14455</name>
</gene>
<evidence type="ECO:0000256" key="1">
    <source>
        <dbReference type="ARBA" id="ARBA00022737"/>
    </source>
</evidence>
<evidence type="ECO:0000313" key="4">
    <source>
        <dbReference type="EMBL" id="MBM6858779.1"/>
    </source>
</evidence>
<dbReference type="SMART" id="SM00028">
    <property type="entry name" value="TPR"/>
    <property type="match status" value="6"/>
</dbReference>
<dbReference type="Pfam" id="PF13432">
    <property type="entry name" value="TPR_16"/>
    <property type="match status" value="1"/>
</dbReference>
<dbReference type="PROSITE" id="PS50005">
    <property type="entry name" value="TPR"/>
    <property type="match status" value="3"/>
</dbReference>
<evidence type="ECO:0000256" key="3">
    <source>
        <dbReference type="PROSITE-ProRule" id="PRU00339"/>
    </source>
</evidence>
<protein>
    <submittedName>
        <fullName evidence="4">Tetratricopeptide repeat protein</fullName>
    </submittedName>
</protein>
<dbReference type="AlphaFoldDB" id="A0AA40ZWV6"/>
<dbReference type="InterPro" id="IPR011990">
    <property type="entry name" value="TPR-like_helical_dom_sf"/>
</dbReference>
<comment type="caution">
    <text evidence="4">The sequence shown here is derived from an EMBL/GenBank/DDBJ whole genome shotgun (WGS) entry which is preliminary data.</text>
</comment>
<accession>A0AA40ZWV6</accession>
<feature type="repeat" description="TPR" evidence="3">
    <location>
        <begin position="532"/>
        <end position="565"/>
    </location>
</feature>
<dbReference type="Pfam" id="PF13181">
    <property type="entry name" value="TPR_8"/>
    <property type="match status" value="1"/>
</dbReference>
<dbReference type="SUPFAM" id="SSF48452">
    <property type="entry name" value="TPR-like"/>
    <property type="match status" value="1"/>
</dbReference>
<dbReference type="PANTHER" id="PTHR44943:SF8">
    <property type="entry name" value="TPR REPEAT-CONTAINING PROTEIN MJ0263"/>
    <property type="match status" value="1"/>
</dbReference>
<evidence type="ECO:0000313" key="5">
    <source>
        <dbReference type="Proteomes" id="UP000698924"/>
    </source>
</evidence>
<organism evidence="4 5">
    <name type="scientific">Caecibacteroides pullorum</name>
    <dbReference type="NCBI Taxonomy" id="2725562"/>
    <lineage>
        <taxon>Bacteria</taxon>
        <taxon>Pseudomonadati</taxon>
        <taxon>Bacteroidota</taxon>
        <taxon>Bacteroidia</taxon>
        <taxon>Bacteroidales</taxon>
        <taxon>Bacteroidaceae</taxon>
        <taxon>Caecibacteroides</taxon>
    </lineage>
</organism>
<reference evidence="4 5" key="1">
    <citation type="journal article" date="2021" name="Sci. Rep.">
        <title>The distribution of antibiotic resistance genes in chicken gut microbiota commensals.</title>
        <authorList>
            <person name="Juricova H."/>
            <person name="Matiasovicova J."/>
            <person name="Kubasova T."/>
            <person name="Cejkova D."/>
            <person name="Rychlik I."/>
        </authorList>
    </citation>
    <scope>NUCLEOTIDE SEQUENCE [LARGE SCALE GENOMIC DNA]</scope>
    <source>
        <strain evidence="4 5">An421</strain>
    </source>
</reference>
<dbReference type="RefSeq" id="WP_204973309.1">
    <property type="nucleotide sequence ID" value="NZ_JAAZTS010000039.1"/>
</dbReference>
<dbReference type="Proteomes" id="UP000698924">
    <property type="component" value="Unassembled WGS sequence"/>
</dbReference>
<evidence type="ECO:0000256" key="2">
    <source>
        <dbReference type="ARBA" id="ARBA00022803"/>
    </source>
</evidence>
<keyword evidence="2 3" id="KW-0802">TPR repeat</keyword>
<name>A0AA40ZWV6_9BACT</name>
<sequence length="733" mass="85401">MDEQTINEQHNSIIALLKGKRLKEAQTQLTSMLATCPDWTLHNRLEQAQTSYNYMLQYMKQGVDDPERGKLYIKLLAETWAIANQARLILLDETSSAYGYYQTLHYKNRHTAVRLDGYLHALETFQDDVAVCKLITDNNQSFNHLQKRHEETNQKLFQSIWGNSEWTAEEDTQAQAFLSSSLLRSIDLCLVVSAVTMSLQACFDIRKCLWLLEACQHKETIVSQRALTGLLLTLNTYPDQCLLYPELKSRINLSDENGWLGKELNRISLQLLQSQETEKIDKKMREEIIPEMIKNVSMIKGMKLGLEETADENDRNPDWENTFEKSGLGDKIREMNEMQMEGADIYMSTFAQLKSGPFFGQLSNWFYPFDPLHSSVSTLFGPSDTGENAVLNVILQSGFFCNSDKYSLCFTMAQLPPSQRNLMLHQLTPQELNEIMDNEQAKMMKQYAERPEVISNQYIHDLYRFFKLNPRRREFEDPFKDDFAFYDLPILKGILDKPELLTAIADFHFRKEHYSEALVLYRRLEAKNKAHADLFQKIGYCLQKEKKYAEAIEAYRKADILKPDHLWTIRHLATCYRQIHNFSMALDYYQKAEGIQPENANILFFIGSCHAELEEYKEALQYFFKMDFLDSHSIKAWRGIAWCSFMTEKYEQADKYYQKLLQEKQVLATDWLNAGHVAWVQHKPDVAAERYGKAIAMYGSKSDFLDLFNKDRDILIRHGIHEEDIPLMADIAN</sequence>
<dbReference type="InterPro" id="IPR019734">
    <property type="entry name" value="TPR_rpt"/>
</dbReference>
<keyword evidence="5" id="KW-1185">Reference proteome</keyword>